<dbReference type="Proteomes" id="UP000603904">
    <property type="component" value="Unassembled WGS sequence"/>
</dbReference>
<evidence type="ECO:0000259" key="1">
    <source>
        <dbReference type="SMART" id="SM00909"/>
    </source>
</evidence>
<accession>A0ABQ4G989</accession>
<dbReference type="EMBL" id="BOOC01000042">
    <property type="protein sequence ID" value="GIH43596.1"/>
    <property type="molecule type" value="Genomic_DNA"/>
</dbReference>
<feature type="domain" description="GerMN" evidence="1">
    <location>
        <begin position="234"/>
        <end position="322"/>
    </location>
</feature>
<proteinExistence type="predicted"/>
<reference evidence="2 3" key="1">
    <citation type="submission" date="2021-01" db="EMBL/GenBank/DDBJ databases">
        <title>Whole genome shotgun sequence of Microbispora corallina NBRC 16416.</title>
        <authorList>
            <person name="Komaki H."/>
            <person name="Tamura T."/>
        </authorList>
    </citation>
    <scope>NUCLEOTIDE SEQUENCE [LARGE SCALE GENOMIC DNA]</scope>
    <source>
        <strain evidence="2 3">NBRC 16416</strain>
    </source>
</reference>
<dbReference type="Pfam" id="PF10647">
    <property type="entry name" value="Gmad1"/>
    <property type="match status" value="1"/>
</dbReference>
<keyword evidence="3" id="KW-1185">Reference proteome</keyword>
<protein>
    <submittedName>
        <fullName evidence="2">Lipoprotein LpqB</fullName>
    </submittedName>
</protein>
<evidence type="ECO:0000313" key="3">
    <source>
        <dbReference type="Proteomes" id="UP000603904"/>
    </source>
</evidence>
<organism evidence="2 3">
    <name type="scientific">Microbispora corallina</name>
    <dbReference type="NCBI Taxonomy" id="83302"/>
    <lineage>
        <taxon>Bacteria</taxon>
        <taxon>Bacillati</taxon>
        <taxon>Actinomycetota</taxon>
        <taxon>Actinomycetes</taxon>
        <taxon>Streptosporangiales</taxon>
        <taxon>Streptosporangiaceae</taxon>
        <taxon>Microbispora</taxon>
    </lineage>
</organism>
<dbReference type="InterPro" id="IPR059026">
    <property type="entry name" value="LpqB_N"/>
</dbReference>
<dbReference type="SMART" id="SM00909">
    <property type="entry name" value="Germane"/>
    <property type="match status" value="1"/>
</dbReference>
<dbReference type="Pfam" id="PF10646">
    <property type="entry name" value="Germane"/>
    <property type="match status" value="1"/>
</dbReference>
<dbReference type="InterPro" id="IPR018910">
    <property type="entry name" value="LpqB_C"/>
</dbReference>
<sequence length="610" mass="66018">MATEPRSPRRTGTVHGRRAAYRLPRPRLAVAGVAVVLLSGGAGCAVVPTSSSPRAAEENSGRDTLIQPYVRMIATPPRANALPEEIVKGFQAAMASFDDSRLRIARTYLTPSTASRWNPLKETEVYEGKLEPDRSAYPKNATSVTIPLKGRLVATIDPQGRYHAVSGPLDQAFTLVKVQGQWRIDAPPDVRFLSSDDVKRAYRPVDLCYPSATPSPGLVVDRVWVPIEPSRGVPETRVRRLLDGPTDAVRDAVTTAFPSGTDLNQITVEGDTVVVDFTAAIESVQSDRIETMKAQLAWTLGELAAGRNIEIRVNGEPFRDTGLRFRPGDYARFDPNVLTSSAQIYYMRDGKLQQAQEKEKSGGLPVAGAAGEQDVKFTDPAVSSDYTPRVAAIVNGDGVYVTAMSKGSPWRRVITGKKLTAPSWDRYGQVWTAEPYGLQQTRVWQSDGGPARKVLIPEELATSHVSALRVSRDGARVAVITDEGLGTTVKVGTIVRIGGQAKIDDMQTLVDARDEQKIVNIAWQDAADLLVLSEGKSGQELTTWSVMEGKIDPDAPSKPDTNAKIDSLSAAPGHVLAGEEDGTVLNYSIDKKDWTPVAKDGARTPVYPLG</sequence>
<dbReference type="SUPFAM" id="SSF69322">
    <property type="entry name" value="Tricorn protease domain 2"/>
    <property type="match status" value="1"/>
</dbReference>
<comment type="caution">
    <text evidence="2">The sequence shown here is derived from an EMBL/GenBank/DDBJ whole genome shotgun (WGS) entry which is preliminary data.</text>
</comment>
<evidence type="ECO:0000313" key="2">
    <source>
        <dbReference type="EMBL" id="GIH43596.1"/>
    </source>
</evidence>
<gene>
    <name evidence="2" type="primary">lpqB</name>
    <name evidence="2" type="ORF">Mco01_65960</name>
</gene>
<dbReference type="Pfam" id="PF25976">
    <property type="entry name" value="LpqB_N"/>
    <property type="match status" value="1"/>
</dbReference>
<name>A0ABQ4G989_9ACTN</name>
<keyword evidence="2" id="KW-0449">Lipoprotein</keyword>
<dbReference type="InterPro" id="IPR019606">
    <property type="entry name" value="GerMN"/>
</dbReference>